<dbReference type="InterPro" id="IPR029063">
    <property type="entry name" value="SAM-dependent_MTases_sf"/>
</dbReference>
<reference evidence="9" key="2">
    <citation type="submission" date="2015-02" db="UniProtKB">
        <authorList>
            <consortium name="EnsemblMetazoa"/>
        </authorList>
    </citation>
    <scope>IDENTIFICATION</scope>
</reference>
<comment type="similarity">
    <text evidence="1">Belongs to the class I-like SAM-binding methyltransferase superfamily. RNA methyltransferase RlmE family.</text>
</comment>
<evidence type="ECO:0000256" key="4">
    <source>
        <dbReference type="ARBA" id="ARBA00022679"/>
    </source>
</evidence>
<evidence type="ECO:0000256" key="3">
    <source>
        <dbReference type="ARBA" id="ARBA00022603"/>
    </source>
</evidence>
<reference evidence="10" key="1">
    <citation type="submission" date="2011-05" db="EMBL/GenBank/DDBJ databases">
        <authorList>
            <person name="Richards S.R."/>
            <person name="Qu J."/>
            <person name="Jiang H."/>
            <person name="Jhangiani S.N."/>
            <person name="Agravi P."/>
            <person name="Goodspeed R."/>
            <person name="Gross S."/>
            <person name="Mandapat C."/>
            <person name="Jackson L."/>
            <person name="Mathew T."/>
            <person name="Pu L."/>
            <person name="Thornton R."/>
            <person name="Saada N."/>
            <person name="Wilczek-Boney K.B."/>
            <person name="Lee S."/>
            <person name="Kovar C."/>
            <person name="Wu Y."/>
            <person name="Scherer S.E."/>
            <person name="Worley K.C."/>
            <person name="Muzny D.M."/>
            <person name="Gibbs R."/>
        </authorList>
    </citation>
    <scope>NUCLEOTIDE SEQUENCE</scope>
    <source>
        <strain evidence="10">Brora</strain>
    </source>
</reference>
<accession>T1IRJ9</accession>
<dbReference type="PhylomeDB" id="T1IRJ9"/>
<dbReference type="PANTHER" id="PTHR10920">
    <property type="entry name" value="RIBOSOMAL RNA METHYLTRANSFERASE"/>
    <property type="match status" value="1"/>
</dbReference>
<keyword evidence="5 7" id="KW-0949">S-adenosyl-L-methionine</keyword>
<evidence type="ECO:0000256" key="1">
    <source>
        <dbReference type="ARBA" id="ARBA00009258"/>
    </source>
</evidence>
<dbReference type="OMA" id="HRQTDHL"/>
<dbReference type="InterPro" id="IPR050082">
    <property type="entry name" value="RNA_methyltr_RlmE"/>
</dbReference>
<dbReference type="GO" id="GO:0008650">
    <property type="term" value="F:rRNA (uridine-2'-O-)-methyltransferase activity"/>
    <property type="evidence" value="ECO:0007669"/>
    <property type="project" value="TreeGrafter"/>
</dbReference>
<dbReference type="HOGENOM" id="CLU_009422_4_2_1"/>
<dbReference type="PIRSF" id="PIRSF005461">
    <property type="entry name" value="23S_rRNA_mtase"/>
    <property type="match status" value="1"/>
</dbReference>
<keyword evidence="4" id="KW-0808">Transferase</keyword>
<dbReference type="PANTHER" id="PTHR10920:SF18">
    <property type="entry name" value="RRNA METHYLTRANSFERASE 2, MITOCHONDRIAL"/>
    <property type="match status" value="1"/>
</dbReference>
<dbReference type="EMBL" id="JH431367">
    <property type="status" value="NOT_ANNOTATED_CDS"/>
    <property type="molecule type" value="Genomic_DNA"/>
</dbReference>
<dbReference type="InterPro" id="IPR015507">
    <property type="entry name" value="rRNA-MeTfrase_E"/>
</dbReference>
<dbReference type="HAMAP" id="MF_01547">
    <property type="entry name" value="RNA_methyltr_E"/>
    <property type="match status" value="1"/>
</dbReference>
<dbReference type="Gene3D" id="3.40.50.150">
    <property type="entry name" value="Vaccinia Virus protein VP39"/>
    <property type="match status" value="1"/>
</dbReference>
<feature type="domain" description="Ribosomal RNA methyltransferase FtsJ" evidence="8">
    <location>
        <begin position="53"/>
        <end position="237"/>
    </location>
</feature>
<sequence length="253" mass="28497">MASYLMNLCSRNISTSASILKNIPNDVKGTSSNAWISRQLNDPYVKWAKMKNYRARSAFKLLEIDDKHRILKPGQTVIECGAAPGAWTQVCVERINSDGRDANKATGRILALDINYFEPVVGAEVFSFMDLMRQDTHEKIKKLLNNDKVHVVLSDMAPSIAGIRSLDNEVSRQLFYAAFNLSVATLRAGGTLVIKLLGEGGRKFEDDLFEYFYTVKHVKPPSSRKESPEIYYLARKFKGLKNVAKKDEKNEIS</sequence>
<dbReference type="SUPFAM" id="SSF53335">
    <property type="entry name" value="S-adenosyl-L-methionine-dependent methyltransferases"/>
    <property type="match status" value="1"/>
</dbReference>
<evidence type="ECO:0000313" key="9">
    <source>
        <dbReference type="EnsemblMetazoa" id="SMAR003694-PA"/>
    </source>
</evidence>
<dbReference type="AlphaFoldDB" id="T1IRJ9"/>
<name>T1IRJ9_STRMM</name>
<evidence type="ECO:0000256" key="2">
    <source>
        <dbReference type="ARBA" id="ARBA00022552"/>
    </source>
</evidence>
<organism evidence="9 10">
    <name type="scientific">Strigamia maritima</name>
    <name type="common">European centipede</name>
    <name type="synonym">Geophilus maritimus</name>
    <dbReference type="NCBI Taxonomy" id="126957"/>
    <lineage>
        <taxon>Eukaryota</taxon>
        <taxon>Metazoa</taxon>
        <taxon>Ecdysozoa</taxon>
        <taxon>Arthropoda</taxon>
        <taxon>Myriapoda</taxon>
        <taxon>Chilopoda</taxon>
        <taxon>Pleurostigmophora</taxon>
        <taxon>Geophilomorpha</taxon>
        <taxon>Linotaeniidae</taxon>
        <taxon>Strigamia</taxon>
    </lineage>
</organism>
<evidence type="ECO:0000256" key="5">
    <source>
        <dbReference type="ARBA" id="ARBA00022691"/>
    </source>
</evidence>
<feature type="active site" description="Proton acceptor" evidence="7">
    <location>
        <position position="195"/>
    </location>
</feature>
<dbReference type="InterPro" id="IPR002877">
    <property type="entry name" value="RNA_MeTrfase_FtsJ_dom"/>
</dbReference>
<keyword evidence="3" id="KW-0489">Methyltransferase</keyword>
<dbReference type="Proteomes" id="UP000014500">
    <property type="component" value="Unassembled WGS sequence"/>
</dbReference>
<keyword evidence="2" id="KW-0698">rRNA processing</keyword>
<protein>
    <recommendedName>
        <fullName evidence="6">rRNA methyltransferase 2, mitochondrial</fullName>
    </recommendedName>
</protein>
<evidence type="ECO:0000256" key="6">
    <source>
        <dbReference type="ARBA" id="ARBA00041184"/>
    </source>
</evidence>
<dbReference type="eggNOG" id="KOG4589">
    <property type="taxonomic scope" value="Eukaryota"/>
</dbReference>
<dbReference type="STRING" id="126957.T1IRJ9"/>
<dbReference type="GO" id="GO:0005739">
    <property type="term" value="C:mitochondrion"/>
    <property type="evidence" value="ECO:0007669"/>
    <property type="project" value="TreeGrafter"/>
</dbReference>
<evidence type="ECO:0000313" key="10">
    <source>
        <dbReference type="Proteomes" id="UP000014500"/>
    </source>
</evidence>
<proteinExistence type="inferred from homology"/>
<evidence type="ECO:0000259" key="8">
    <source>
        <dbReference type="Pfam" id="PF01728"/>
    </source>
</evidence>
<evidence type="ECO:0000256" key="7">
    <source>
        <dbReference type="PIRSR" id="PIRSR005461-1"/>
    </source>
</evidence>
<keyword evidence="10" id="KW-1185">Reference proteome</keyword>
<dbReference type="EnsemblMetazoa" id="SMAR003694-RA">
    <property type="protein sequence ID" value="SMAR003694-PA"/>
    <property type="gene ID" value="SMAR003694"/>
</dbReference>
<dbReference type="Pfam" id="PF01728">
    <property type="entry name" value="FtsJ"/>
    <property type="match status" value="1"/>
</dbReference>